<dbReference type="CTD" id="9808930"/>
<reference evidence="3" key="1">
    <citation type="submission" date="2007-07" db="EMBL/GenBank/DDBJ databases">
        <title>PCAP assembly of the Caenorhabditis remanei genome.</title>
        <authorList>
            <consortium name="The Caenorhabditis remanei Sequencing Consortium"/>
            <person name="Wilson R.K."/>
        </authorList>
    </citation>
    <scope>NUCLEOTIDE SEQUENCE [LARGE SCALE GENOMIC DNA]</scope>
    <source>
        <strain evidence="3">PB4641</strain>
    </source>
</reference>
<gene>
    <name evidence="3" type="ORF">CRE_23307</name>
</gene>
<dbReference type="AlphaFoldDB" id="E3MGN1"/>
<evidence type="ECO:0000256" key="1">
    <source>
        <dbReference type="ARBA" id="ARBA00022676"/>
    </source>
</evidence>
<dbReference type="PANTHER" id="PTHR22898">
    <property type="entry name" value="UNCHARACTERIZED GLYCOSOL TRANSFERASE-RELATED"/>
    <property type="match status" value="1"/>
</dbReference>
<dbReference type="Proteomes" id="UP000008281">
    <property type="component" value="Unassembled WGS sequence"/>
</dbReference>
<name>E3MGN1_CAERE</name>
<dbReference type="OrthoDB" id="5842125at2759"/>
<dbReference type="PANTHER" id="PTHR22898:SF3">
    <property type="entry name" value="ALPHA-1,2-FUCOSYLTRANSFERASE-RELATED"/>
    <property type="match status" value="1"/>
</dbReference>
<organism evidence="4">
    <name type="scientific">Caenorhabditis remanei</name>
    <name type="common">Caenorhabditis vulgaris</name>
    <dbReference type="NCBI Taxonomy" id="31234"/>
    <lineage>
        <taxon>Eukaryota</taxon>
        <taxon>Metazoa</taxon>
        <taxon>Ecdysozoa</taxon>
        <taxon>Nematoda</taxon>
        <taxon>Chromadorea</taxon>
        <taxon>Rhabditida</taxon>
        <taxon>Rhabditina</taxon>
        <taxon>Rhabditomorpha</taxon>
        <taxon>Rhabditoidea</taxon>
        <taxon>Rhabditidae</taxon>
        <taxon>Peloderinae</taxon>
        <taxon>Caenorhabditis</taxon>
    </lineage>
</organism>
<dbReference type="HOGENOM" id="CLU_038305_0_0_1"/>
<dbReference type="RefSeq" id="XP_003104570.2">
    <property type="nucleotide sequence ID" value="XM_003104522.2"/>
</dbReference>
<dbReference type="eggNOG" id="ENOG502TG0A">
    <property type="taxonomic scope" value="Eukaryota"/>
</dbReference>
<evidence type="ECO:0008006" key="5">
    <source>
        <dbReference type="Google" id="ProtNLM"/>
    </source>
</evidence>
<keyword evidence="4" id="KW-1185">Reference proteome</keyword>
<dbReference type="EMBL" id="DS268444">
    <property type="protein sequence ID" value="EFP01723.1"/>
    <property type="molecule type" value="Genomic_DNA"/>
</dbReference>
<evidence type="ECO:0000313" key="4">
    <source>
        <dbReference type="Proteomes" id="UP000008281"/>
    </source>
</evidence>
<dbReference type="GO" id="GO:0005975">
    <property type="term" value="P:carbohydrate metabolic process"/>
    <property type="evidence" value="ECO:0007669"/>
    <property type="project" value="InterPro"/>
</dbReference>
<dbReference type="GeneID" id="9808930"/>
<dbReference type="InterPro" id="IPR002516">
    <property type="entry name" value="Glyco_trans_11"/>
</dbReference>
<keyword evidence="2" id="KW-0808">Transferase</keyword>
<proteinExistence type="predicted"/>
<dbReference type="OMA" id="GMKCCIF"/>
<dbReference type="STRING" id="31234.E3MGN1"/>
<dbReference type="CDD" id="cd11301">
    <property type="entry name" value="Fut1_Fut2_like"/>
    <property type="match status" value="1"/>
</dbReference>
<dbReference type="Pfam" id="PF01531">
    <property type="entry name" value="Glyco_transf_11"/>
    <property type="match status" value="1"/>
</dbReference>
<evidence type="ECO:0000256" key="2">
    <source>
        <dbReference type="ARBA" id="ARBA00022679"/>
    </source>
</evidence>
<dbReference type="InterPro" id="IPR052501">
    <property type="entry name" value="Alpha-1-2_FucT"/>
</dbReference>
<protein>
    <recommendedName>
        <fullName evidence="5">L-Fucosyltransferase</fullName>
    </recommendedName>
</protein>
<sequence length="360" mass="41787">MQLCENKTYKIFIVLFLILLLFLLKHWQEDTRAIISPLFPFPSPESSVIQNPPDSRKYVSSILAANSRLGNHLFELSSLYGISKKLNRTPTFFIQDSYHDQMIQDTDFLIPGLLDKFVVVNGTAPSTVTQIEFGMKCCIFEEPDRLKNITDQYLHLGGHHYHSWKYFPRLRSKLINFLKLPTTNFPDLPKSEPGNYISCIHIRRTDFNGTGFHMAGNDFILNSIKYVEREEKGRIADLNVTTVFFGDDLEFMEALVNETRRWEDENLRTVSFISKNTPPDDILYARYHCDAVLITSPHSTFGWWMGFLSKGNMVYYNDIKFTDDQSMVSGNFEPDDYFPPHWKPIRYGDVNNLTVVESLK</sequence>
<dbReference type="GO" id="GO:0016020">
    <property type="term" value="C:membrane"/>
    <property type="evidence" value="ECO:0007669"/>
    <property type="project" value="InterPro"/>
</dbReference>
<dbReference type="KEGG" id="crq:GCK72_021364"/>
<evidence type="ECO:0000313" key="3">
    <source>
        <dbReference type="EMBL" id="EFP01723.1"/>
    </source>
</evidence>
<keyword evidence="1" id="KW-0328">Glycosyltransferase</keyword>
<accession>E3MGN1</accession>
<dbReference type="GO" id="GO:0008107">
    <property type="term" value="F:galactoside 2-alpha-L-fucosyltransferase activity"/>
    <property type="evidence" value="ECO:0007669"/>
    <property type="project" value="InterPro"/>
</dbReference>
<dbReference type="InParanoid" id="E3MGN1"/>